<protein>
    <submittedName>
        <fullName evidence="3">Uncharacterized protein</fullName>
    </submittedName>
</protein>
<accession>A0ABQ0GCZ6</accession>
<evidence type="ECO:0000313" key="3">
    <source>
        <dbReference type="EMBL" id="GAB1315612.1"/>
    </source>
</evidence>
<feature type="region of interest" description="Disordered" evidence="2">
    <location>
        <begin position="98"/>
        <end position="117"/>
    </location>
</feature>
<comment type="caution">
    <text evidence="3">The sequence shown here is derived from an EMBL/GenBank/DDBJ whole genome shotgun (WGS) entry which is preliminary data.</text>
</comment>
<dbReference type="GeneID" id="98176565"/>
<feature type="coiled-coil region" evidence="1">
    <location>
        <begin position="23"/>
        <end position="50"/>
    </location>
</feature>
<proteinExistence type="predicted"/>
<name>A0ABQ0GCZ6_9PEZI</name>
<dbReference type="RefSeq" id="XP_070917343.1">
    <property type="nucleotide sequence ID" value="XM_071061242.1"/>
</dbReference>
<organism evidence="3 4">
    <name type="scientific">Madurella fahalii</name>
    <dbReference type="NCBI Taxonomy" id="1157608"/>
    <lineage>
        <taxon>Eukaryota</taxon>
        <taxon>Fungi</taxon>
        <taxon>Dikarya</taxon>
        <taxon>Ascomycota</taxon>
        <taxon>Pezizomycotina</taxon>
        <taxon>Sordariomycetes</taxon>
        <taxon>Sordariomycetidae</taxon>
        <taxon>Sordariales</taxon>
        <taxon>Sordariales incertae sedis</taxon>
        <taxon>Madurella</taxon>
    </lineage>
</organism>
<dbReference type="EMBL" id="BAAFSV010000003">
    <property type="protein sequence ID" value="GAB1315612.1"/>
    <property type="molecule type" value="Genomic_DNA"/>
</dbReference>
<keyword evidence="1" id="KW-0175">Coiled coil</keyword>
<dbReference type="Proteomes" id="UP001628179">
    <property type="component" value="Unassembled WGS sequence"/>
</dbReference>
<keyword evidence="4" id="KW-1185">Reference proteome</keyword>
<reference evidence="3 4" key="1">
    <citation type="submission" date="2024-09" db="EMBL/GenBank/DDBJ databases">
        <title>Itraconazole resistance in Madurella fahalii resulting from another homologue of gene encoding cytochrome P450 14-alpha sterol demethylase (CYP51).</title>
        <authorList>
            <person name="Yoshioka I."/>
            <person name="Fahal A.H."/>
            <person name="Kaneko S."/>
            <person name="Yaguchi T."/>
        </authorList>
    </citation>
    <scope>NUCLEOTIDE SEQUENCE [LARGE SCALE GENOMIC DNA]</scope>
    <source>
        <strain evidence="3 4">IFM 68171</strain>
    </source>
</reference>
<evidence type="ECO:0000256" key="1">
    <source>
        <dbReference type="SAM" id="Coils"/>
    </source>
</evidence>
<evidence type="ECO:0000313" key="4">
    <source>
        <dbReference type="Proteomes" id="UP001628179"/>
    </source>
</evidence>
<sequence length="117" mass="13152">MPDSIRNVFGVKGSMPLDVTRALESWKNDLSKIKENIEDLEERDDITDQDPELVRLKRAKLIAELEVEAWDIARAQQDSSEVESYLNRRLQDVVDKLTDATSSATTSDKSSTTSGSH</sequence>
<gene>
    <name evidence="3" type="ORF">MFIFM68171_05822</name>
</gene>
<feature type="compositionally biased region" description="Low complexity" evidence="2">
    <location>
        <begin position="99"/>
        <end position="117"/>
    </location>
</feature>
<evidence type="ECO:0000256" key="2">
    <source>
        <dbReference type="SAM" id="MobiDB-lite"/>
    </source>
</evidence>